<gene>
    <name evidence="9" type="primary">Swi5</name>
</gene>
<dbReference type="RefSeq" id="XP_040592820.1">
    <property type="nucleotide sequence ID" value="XM_040736886.1"/>
</dbReference>
<evidence type="ECO:0000256" key="1">
    <source>
        <dbReference type="ARBA" id="ARBA00008060"/>
    </source>
</evidence>
<evidence type="ECO:0000256" key="6">
    <source>
        <dbReference type="ARBA" id="ARBA00030081"/>
    </source>
</evidence>
<feature type="region of interest" description="Disordered" evidence="7">
    <location>
        <begin position="69"/>
        <end position="88"/>
    </location>
</feature>
<evidence type="ECO:0000256" key="4">
    <source>
        <dbReference type="ARBA" id="ARBA00023204"/>
    </source>
</evidence>
<proteinExistence type="inferred from homology"/>
<dbReference type="PANTHER" id="PTHR28529:SF2">
    <property type="entry name" value="DNA REPAIR PROTEIN SWI5 HOMOLOG"/>
    <property type="match status" value="1"/>
</dbReference>
<comment type="function">
    <text evidence="5">Component of the swi5-sfr1 complex, a complex required for double-strand break repair via homologous recombination.</text>
</comment>
<keyword evidence="8" id="KW-1185">Reference proteome</keyword>
<keyword evidence="4" id="KW-0234">DNA repair</keyword>
<evidence type="ECO:0000256" key="2">
    <source>
        <dbReference type="ARBA" id="ARBA00019825"/>
    </source>
</evidence>
<dbReference type="InterPro" id="IPR010760">
    <property type="entry name" value="DNA-repair_Swi5"/>
</dbReference>
<reference evidence="9" key="1">
    <citation type="submission" date="2025-08" db="UniProtKB">
        <authorList>
            <consortium name="RefSeq"/>
        </authorList>
    </citation>
    <scope>IDENTIFICATION</scope>
    <source>
        <tissue evidence="9">Liver</tissue>
    </source>
</reference>
<dbReference type="Proteomes" id="UP000886700">
    <property type="component" value="Unplaced"/>
</dbReference>
<protein>
    <recommendedName>
        <fullName evidence="2">DNA repair protein SWI5 homolog</fullName>
    </recommendedName>
    <alternativeName>
        <fullName evidence="6">Protein SAE3 homolog</fullName>
    </alternativeName>
</protein>
<evidence type="ECO:0000256" key="3">
    <source>
        <dbReference type="ARBA" id="ARBA00022763"/>
    </source>
</evidence>
<name>A0ABM2WPW3_MESAU</name>
<dbReference type="PANTHER" id="PTHR28529">
    <property type="entry name" value="DNA REPAIR PROTEIN SWI5 HOMOLOG"/>
    <property type="match status" value="1"/>
</dbReference>
<evidence type="ECO:0000256" key="7">
    <source>
        <dbReference type="SAM" id="MobiDB-lite"/>
    </source>
</evidence>
<dbReference type="GeneID" id="106022698"/>
<dbReference type="Gene3D" id="1.20.5.170">
    <property type="match status" value="1"/>
</dbReference>
<evidence type="ECO:0000313" key="9">
    <source>
        <dbReference type="RefSeq" id="XP_040592820.1"/>
    </source>
</evidence>
<comment type="similarity">
    <text evidence="1">Belongs to the SWI5/SAE3 family.</text>
</comment>
<feature type="region of interest" description="Disordered" evidence="7">
    <location>
        <begin position="1"/>
        <end position="42"/>
    </location>
</feature>
<organism evidence="8 9">
    <name type="scientific">Mesocricetus auratus</name>
    <name type="common">Golden hamster</name>
    <dbReference type="NCBI Taxonomy" id="10036"/>
    <lineage>
        <taxon>Eukaryota</taxon>
        <taxon>Metazoa</taxon>
        <taxon>Chordata</taxon>
        <taxon>Craniata</taxon>
        <taxon>Vertebrata</taxon>
        <taxon>Euteleostomi</taxon>
        <taxon>Mammalia</taxon>
        <taxon>Eutheria</taxon>
        <taxon>Euarchontoglires</taxon>
        <taxon>Glires</taxon>
        <taxon>Rodentia</taxon>
        <taxon>Myomorpha</taxon>
        <taxon>Muroidea</taxon>
        <taxon>Cricetidae</taxon>
        <taxon>Cricetinae</taxon>
        <taxon>Mesocricetus</taxon>
    </lineage>
</organism>
<evidence type="ECO:0000313" key="8">
    <source>
        <dbReference type="Proteomes" id="UP000886700"/>
    </source>
</evidence>
<accession>A0ABM2WPW3</accession>
<evidence type="ECO:0000256" key="5">
    <source>
        <dbReference type="ARBA" id="ARBA00025380"/>
    </source>
</evidence>
<keyword evidence="3" id="KW-0227">DNA damage</keyword>
<dbReference type="Pfam" id="PF07061">
    <property type="entry name" value="Swi5"/>
    <property type="match status" value="1"/>
</dbReference>
<sequence length="163" mass="17914">MRVGEAGSRCCPAGATGGGNDEGCARSRDPLAPAYQREGRGRPSLVRAQLDVSRTELGFGRSCHGAFRSPCSSPKLEEDDDVSEESLNSDIQKLKEKRDMLDKEISQLVKEGYRVGELEDHISLLHEYNDIKDVAQMLLGKLALTRGVTTKELYPDFGLELSD</sequence>